<keyword evidence="3 6" id="KW-0812">Transmembrane</keyword>
<comment type="similarity">
    <text evidence="2">Belongs to the autoinducer-2 exporter (AI-2E) (TC 2.A.86) family.</text>
</comment>
<evidence type="ECO:0000256" key="4">
    <source>
        <dbReference type="ARBA" id="ARBA00022989"/>
    </source>
</evidence>
<protein>
    <submittedName>
        <fullName evidence="7">Sporulation integral membrane protein YtvI</fullName>
    </submittedName>
</protein>
<dbReference type="PANTHER" id="PTHR21716">
    <property type="entry name" value="TRANSMEMBRANE PROTEIN"/>
    <property type="match status" value="1"/>
</dbReference>
<evidence type="ECO:0000256" key="6">
    <source>
        <dbReference type="SAM" id="Phobius"/>
    </source>
</evidence>
<feature type="transmembrane region" description="Helical" evidence="6">
    <location>
        <begin position="62"/>
        <end position="85"/>
    </location>
</feature>
<dbReference type="Proteomes" id="UP000192527">
    <property type="component" value="Chromosome"/>
</dbReference>
<feature type="transmembrane region" description="Helical" evidence="6">
    <location>
        <begin position="288"/>
        <end position="308"/>
    </location>
</feature>
<dbReference type="InterPro" id="IPR002549">
    <property type="entry name" value="AI-2E-like"/>
</dbReference>
<sequence>MDYLHVHQFLRFGFVCLSFVFIVFIVFTSIPYLYPFYMAFLLAWLIQPFIKLLEKRFRLPRVIAVLFIMLLLSLLSLSLITLLIAEFVRGLAHLSHGLPGHAENLIAYTMDKVTEIFTPLIAKLESVVGKLNQKQQHSLFDYLEAVKIKASNTGAELLNNVFTGLTSLLASLPGSLATILFGVLATFFIAKDWDKIMNGITKLVPDKIFSKAKQVPEAIKQTIGGVVRAQLIMVAISTAIIGIGLSIIHVPYAVTITLFAALVDFVPYIGTGVIFLPWVIYQFLSGEIEMAIALISIYVIVLITRQVLEPKLLSVQFGVPPILLLISLFAGFQLFGVYGIIISPFLLVLIKTMYESGILSMIWFFIKGTN</sequence>
<evidence type="ECO:0000313" key="7">
    <source>
        <dbReference type="EMBL" id="ARI76821.1"/>
    </source>
</evidence>
<feature type="transmembrane region" description="Helical" evidence="6">
    <location>
        <begin position="168"/>
        <end position="190"/>
    </location>
</feature>
<reference evidence="7 8" key="1">
    <citation type="submission" date="2017-04" db="EMBL/GenBank/DDBJ databases">
        <title>The whole genome sequencing and assembly of Halobacillus mangrovi strain.</title>
        <authorList>
            <person name="Lee S.-J."/>
            <person name="Park M.-K."/>
            <person name="Kim J.-Y."/>
            <person name="Lee Y.-J."/>
            <person name="Yi H."/>
            <person name="Bahn Y.-S."/>
            <person name="Kim J.F."/>
            <person name="Lee D.-W."/>
        </authorList>
    </citation>
    <scope>NUCLEOTIDE SEQUENCE [LARGE SCALE GENOMIC DNA]</scope>
    <source>
        <strain evidence="7 8">KTB 131</strain>
    </source>
</reference>
<evidence type="ECO:0000256" key="1">
    <source>
        <dbReference type="ARBA" id="ARBA00004141"/>
    </source>
</evidence>
<keyword evidence="4 6" id="KW-1133">Transmembrane helix</keyword>
<dbReference type="InterPro" id="IPR014227">
    <property type="entry name" value="YtvI-like"/>
</dbReference>
<dbReference type="GO" id="GO:0016020">
    <property type="term" value="C:membrane"/>
    <property type="evidence" value="ECO:0007669"/>
    <property type="project" value="UniProtKB-SubCell"/>
</dbReference>
<gene>
    <name evidence="7" type="ORF">HM131_08190</name>
</gene>
<feature type="transmembrane region" description="Helical" evidence="6">
    <location>
        <begin position="231"/>
        <end position="252"/>
    </location>
</feature>
<evidence type="ECO:0000313" key="8">
    <source>
        <dbReference type="Proteomes" id="UP000192527"/>
    </source>
</evidence>
<proteinExistence type="inferred from homology"/>
<dbReference type="GO" id="GO:0055085">
    <property type="term" value="P:transmembrane transport"/>
    <property type="evidence" value="ECO:0007669"/>
    <property type="project" value="TreeGrafter"/>
</dbReference>
<name>A0A1W5ZU74_9BACI</name>
<dbReference type="AlphaFoldDB" id="A0A1W5ZU74"/>
<dbReference type="KEGG" id="hmn:HM131_08190"/>
<dbReference type="STRING" id="402384.HM131_08190"/>
<keyword evidence="5 6" id="KW-0472">Membrane</keyword>
<dbReference type="RefSeq" id="WP_085029298.1">
    <property type="nucleotide sequence ID" value="NZ_CP020772.1"/>
</dbReference>
<dbReference type="PANTHER" id="PTHR21716:SF68">
    <property type="entry name" value="TRANSPORT PROTEIN YTVI-RELATED"/>
    <property type="match status" value="1"/>
</dbReference>
<organism evidence="7 8">
    <name type="scientific">Halobacillus mangrovi</name>
    <dbReference type="NCBI Taxonomy" id="402384"/>
    <lineage>
        <taxon>Bacteria</taxon>
        <taxon>Bacillati</taxon>
        <taxon>Bacillota</taxon>
        <taxon>Bacilli</taxon>
        <taxon>Bacillales</taxon>
        <taxon>Bacillaceae</taxon>
        <taxon>Halobacillus</taxon>
    </lineage>
</organism>
<comment type="subcellular location">
    <subcellularLocation>
        <location evidence="1">Membrane</location>
        <topology evidence="1">Multi-pass membrane protein</topology>
    </subcellularLocation>
</comment>
<evidence type="ECO:0000256" key="5">
    <source>
        <dbReference type="ARBA" id="ARBA00023136"/>
    </source>
</evidence>
<dbReference type="NCBIfam" id="TIGR02872">
    <property type="entry name" value="spore_ytvI"/>
    <property type="match status" value="1"/>
</dbReference>
<dbReference type="OrthoDB" id="9774361at2"/>
<accession>A0A1W5ZU74</accession>
<dbReference type="Pfam" id="PF01594">
    <property type="entry name" value="AI-2E_transport"/>
    <property type="match status" value="1"/>
</dbReference>
<evidence type="ECO:0000256" key="2">
    <source>
        <dbReference type="ARBA" id="ARBA00009773"/>
    </source>
</evidence>
<feature type="transmembrane region" description="Helical" evidence="6">
    <location>
        <begin position="258"/>
        <end position="281"/>
    </location>
</feature>
<keyword evidence="8" id="KW-1185">Reference proteome</keyword>
<dbReference type="EMBL" id="CP020772">
    <property type="protein sequence ID" value="ARI76821.1"/>
    <property type="molecule type" value="Genomic_DNA"/>
</dbReference>
<evidence type="ECO:0000256" key="3">
    <source>
        <dbReference type="ARBA" id="ARBA00022692"/>
    </source>
</evidence>